<organism evidence="1 2">
    <name type="scientific">Pyropia yezoensis</name>
    <name type="common">Susabi-nori</name>
    <name type="synonym">Porphyra yezoensis</name>
    <dbReference type="NCBI Taxonomy" id="2788"/>
    <lineage>
        <taxon>Eukaryota</taxon>
        <taxon>Rhodophyta</taxon>
        <taxon>Bangiophyceae</taxon>
        <taxon>Bangiales</taxon>
        <taxon>Bangiaceae</taxon>
        <taxon>Pyropia</taxon>
    </lineage>
</organism>
<keyword evidence="2" id="KW-1185">Reference proteome</keyword>
<name>A0ACC3BZT1_PYRYE</name>
<reference evidence="1" key="1">
    <citation type="submission" date="2019-11" db="EMBL/GenBank/DDBJ databases">
        <title>Nori genome reveals adaptations in red seaweeds to the harsh intertidal environment.</title>
        <authorList>
            <person name="Wang D."/>
            <person name="Mao Y."/>
        </authorList>
    </citation>
    <scope>NUCLEOTIDE SEQUENCE</scope>
    <source>
        <tissue evidence="1">Gametophyte</tissue>
    </source>
</reference>
<proteinExistence type="predicted"/>
<evidence type="ECO:0000313" key="2">
    <source>
        <dbReference type="Proteomes" id="UP000798662"/>
    </source>
</evidence>
<dbReference type="EMBL" id="CM020619">
    <property type="protein sequence ID" value="KAK1863058.1"/>
    <property type="molecule type" value="Genomic_DNA"/>
</dbReference>
<evidence type="ECO:0000313" key="1">
    <source>
        <dbReference type="EMBL" id="KAK1863058.1"/>
    </source>
</evidence>
<dbReference type="Proteomes" id="UP000798662">
    <property type="component" value="Chromosome 2"/>
</dbReference>
<protein>
    <submittedName>
        <fullName evidence="1">Uncharacterized protein</fullName>
    </submittedName>
</protein>
<accession>A0ACC3BZT1</accession>
<comment type="caution">
    <text evidence="1">The sequence shown here is derived from an EMBL/GenBank/DDBJ whole genome shotgun (WGS) entry which is preliminary data.</text>
</comment>
<sequence length="225" mass="23825">MPRGGGTRSALFCVMVAAAALALLTASGVVGQLEQDPTCKNQTDDGIDEDTLGLFGGEYLHLRKRPTLLKDGVLTVCPATASVAAGAWTYHGTVNPETGEEGAPDSRRVYWTFPPTAMSLNGIVCNTAGGGNVTVDSYYDTQGQPRLGVEGFGAGPSLSCGIFQDLDLQWFADPRRRIARLFISRTPASADDWSCGPNAGSFECVLWRPLCKGGSLDFKGIPFAN</sequence>
<gene>
    <name evidence="1" type="ORF">I4F81_005622</name>
</gene>